<dbReference type="Proteomes" id="UP000578352">
    <property type="component" value="Unassembled WGS sequence"/>
</dbReference>
<sequence length="330" mass="32608">MSEDVSAEAASVDASGRGSDIAIGVDLGGTGTRLVALDGYGDTVAQLVVPTPGAVPADAAVDFLVERVASLAGEANVRSIGIGASGPIDADGVIRNDDTLPAFTGVDLAGALAAAFGAPVAVDNDAVTAAIGEAVAGAGRPFRSVLMLTLGTGVGVAALVEGGPVRGADGVHPEAGHLSLSGRTAPCYCGRSACFEQVGSRTALQRSASALLARPSGGPQDIRTVFDRALDGDAAAAALFDDYGSGIADGLLDLLTVHRSAGVVLGGSAASYFAAYAPALLARLGEVATYSATPPVRVSELGDLGGALGAAILGSRRPDRSSWLMLGRGR</sequence>
<dbReference type="InterPro" id="IPR000600">
    <property type="entry name" value="ROK"/>
</dbReference>
<comment type="similarity">
    <text evidence="1">Belongs to the ROK (NagC/XylR) family.</text>
</comment>
<dbReference type="InterPro" id="IPR043129">
    <property type="entry name" value="ATPase_NBD"/>
</dbReference>
<dbReference type="SUPFAM" id="SSF53067">
    <property type="entry name" value="Actin-like ATPase domain"/>
    <property type="match status" value="1"/>
</dbReference>
<accession>A0A853CPG0</accession>
<dbReference type="Gene3D" id="3.30.420.40">
    <property type="match status" value="2"/>
</dbReference>
<dbReference type="GO" id="GO:0004340">
    <property type="term" value="F:glucokinase activity"/>
    <property type="evidence" value="ECO:0007669"/>
    <property type="project" value="UniProtKB-EC"/>
</dbReference>
<reference evidence="2 3" key="1">
    <citation type="submission" date="2020-07" db="EMBL/GenBank/DDBJ databases">
        <title>Sequencing the genomes of 1000 actinobacteria strains.</title>
        <authorList>
            <person name="Klenk H.-P."/>
        </authorList>
    </citation>
    <scope>NUCLEOTIDE SEQUENCE [LARGE SCALE GENOMIC DNA]</scope>
    <source>
        <strain evidence="2 3">DSM 15165</strain>
    </source>
</reference>
<protein>
    <submittedName>
        <fullName evidence="2">Glucokinase</fullName>
        <ecNumber evidence="2">2.7.1.2</ecNumber>
    </submittedName>
</protein>
<dbReference type="Pfam" id="PF00480">
    <property type="entry name" value="ROK"/>
    <property type="match status" value="1"/>
</dbReference>
<dbReference type="AlphaFoldDB" id="A0A853CPG0"/>
<dbReference type="InterPro" id="IPR049874">
    <property type="entry name" value="ROK_cs"/>
</dbReference>
<dbReference type="EMBL" id="JACCFL010000001">
    <property type="protein sequence ID" value="NYJ22547.1"/>
    <property type="molecule type" value="Genomic_DNA"/>
</dbReference>
<dbReference type="RefSeq" id="WP_179604583.1">
    <property type="nucleotide sequence ID" value="NZ_BAABEH010000001.1"/>
</dbReference>
<evidence type="ECO:0000313" key="2">
    <source>
        <dbReference type="EMBL" id="NYJ22547.1"/>
    </source>
</evidence>
<dbReference type="EC" id="2.7.1.2" evidence="2"/>
<evidence type="ECO:0000256" key="1">
    <source>
        <dbReference type="ARBA" id="ARBA00006479"/>
    </source>
</evidence>
<proteinExistence type="inferred from homology"/>
<dbReference type="PANTHER" id="PTHR18964">
    <property type="entry name" value="ROK (REPRESSOR, ORF, KINASE) FAMILY"/>
    <property type="match status" value="1"/>
</dbReference>
<dbReference type="PANTHER" id="PTHR18964:SF149">
    <property type="entry name" value="BIFUNCTIONAL UDP-N-ACETYLGLUCOSAMINE 2-EPIMERASE_N-ACETYLMANNOSAMINE KINASE"/>
    <property type="match status" value="1"/>
</dbReference>
<evidence type="ECO:0000313" key="3">
    <source>
        <dbReference type="Proteomes" id="UP000578352"/>
    </source>
</evidence>
<dbReference type="PROSITE" id="PS01125">
    <property type="entry name" value="ROK"/>
    <property type="match status" value="1"/>
</dbReference>
<name>A0A853CPG0_9MICO</name>
<comment type="caution">
    <text evidence="2">The sequence shown here is derived from an EMBL/GenBank/DDBJ whole genome shotgun (WGS) entry which is preliminary data.</text>
</comment>
<keyword evidence="2" id="KW-0418">Kinase</keyword>
<organism evidence="2 3">
    <name type="scientific">Leifsonia shinshuensis</name>
    <dbReference type="NCBI Taxonomy" id="150026"/>
    <lineage>
        <taxon>Bacteria</taxon>
        <taxon>Bacillati</taxon>
        <taxon>Actinomycetota</taxon>
        <taxon>Actinomycetes</taxon>
        <taxon>Micrococcales</taxon>
        <taxon>Microbacteriaceae</taxon>
        <taxon>Leifsonia</taxon>
    </lineage>
</organism>
<gene>
    <name evidence="2" type="ORF">HNR13_000834</name>
</gene>
<keyword evidence="2" id="KW-0808">Transferase</keyword>